<reference evidence="1" key="1">
    <citation type="journal article" date="2021" name="PeerJ">
        <title>Extensive microbial diversity within the chicken gut microbiome revealed by metagenomics and culture.</title>
        <authorList>
            <person name="Gilroy R."/>
            <person name="Ravi A."/>
            <person name="Getino M."/>
            <person name="Pursley I."/>
            <person name="Horton D.L."/>
            <person name="Alikhan N.F."/>
            <person name="Baker D."/>
            <person name="Gharbi K."/>
            <person name="Hall N."/>
            <person name="Watson M."/>
            <person name="Adriaenssens E.M."/>
            <person name="Foster-Nyarko E."/>
            <person name="Jarju S."/>
            <person name="Secka A."/>
            <person name="Antonio M."/>
            <person name="Oren A."/>
            <person name="Chaudhuri R.R."/>
            <person name="La Ragione R."/>
            <person name="Hildebrand F."/>
            <person name="Pallen M.J."/>
        </authorList>
    </citation>
    <scope>NUCLEOTIDE SEQUENCE</scope>
    <source>
        <strain evidence="1">CHK179-7159</strain>
    </source>
</reference>
<accession>A0A9D2I4C3</accession>
<protein>
    <submittedName>
        <fullName evidence="1">Uncharacterized protein</fullName>
    </submittedName>
</protein>
<dbReference type="Pfam" id="PF19668">
    <property type="entry name" value="DUF6171"/>
    <property type="match status" value="1"/>
</dbReference>
<evidence type="ECO:0000313" key="1">
    <source>
        <dbReference type="EMBL" id="HJA92110.1"/>
    </source>
</evidence>
<name>A0A9D2I4C3_9FIRM</name>
<dbReference type="InterPro" id="IPR046169">
    <property type="entry name" value="DUF6171"/>
</dbReference>
<reference evidence="1" key="2">
    <citation type="submission" date="2021-04" db="EMBL/GenBank/DDBJ databases">
        <authorList>
            <person name="Gilroy R."/>
        </authorList>
    </citation>
    <scope>NUCLEOTIDE SEQUENCE</scope>
    <source>
        <strain evidence="1">CHK179-7159</strain>
    </source>
</reference>
<dbReference type="Proteomes" id="UP000886858">
    <property type="component" value="Unassembled WGS sequence"/>
</dbReference>
<dbReference type="AlphaFoldDB" id="A0A9D2I4C3"/>
<evidence type="ECO:0000313" key="2">
    <source>
        <dbReference type="Proteomes" id="UP000886858"/>
    </source>
</evidence>
<comment type="caution">
    <text evidence="1">The sequence shown here is derived from an EMBL/GenBank/DDBJ whole genome shotgun (WGS) entry which is preliminary data.</text>
</comment>
<organism evidence="1 2">
    <name type="scientific">Candidatus Eisenbergiella merdipullorum</name>
    <dbReference type="NCBI Taxonomy" id="2838553"/>
    <lineage>
        <taxon>Bacteria</taxon>
        <taxon>Bacillati</taxon>
        <taxon>Bacillota</taxon>
        <taxon>Clostridia</taxon>
        <taxon>Lachnospirales</taxon>
        <taxon>Lachnospiraceae</taxon>
        <taxon>Eisenbergiella</taxon>
    </lineage>
</organism>
<dbReference type="EMBL" id="DWYY01000036">
    <property type="protein sequence ID" value="HJA92110.1"/>
    <property type="molecule type" value="Genomic_DNA"/>
</dbReference>
<sequence length="96" mass="10706">MLGPSGINTDSGRPENVRTCRRCLLYEMGEKAEYQNLYAYIGGLDTEIRTPGPLYEERLACCKGCDLLLSGMCRACGCFVELRAAVAANRCPYEKW</sequence>
<gene>
    <name evidence="1" type="ORF">H9717_03170</name>
</gene>
<proteinExistence type="predicted"/>